<dbReference type="STRING" id="1577792.QX51_03825"/>
<reference evidence="2 3" key="1">
    <citation type="submission" date="2014-12" db="EMBL/GenBank/DDBJ databases">
        <title>Draft genome sequence of Terrisporobacter sp. 08-306576, isolated from the blood culture of a bacteremia patient.</title>
        <authorList>
            <person name="Lund L.C."/>
            <person name="Sydenham T.V."/>
            <person name="Hogh S.V."/>
            <person name="Skov M.N."/>
            <person name="Kemp M."/>
            <person name="Justesen U.S."/>
        </authorList>
    </citation>
    <scope>NUCLEOTIDE SEQUENCE [LARGE SCALE GENOMIC DNA]</scope>
    <source>
        <strain evidence="2 3">08-306576</strain>
    </source>
</reference>
<keyword evidence="1" id="KW-0812">Transmembrane</keyword>
<gene>
    <name evidence="2" type="ORF">QX51_03825</name>
</gene>
<protein>
    <recommendedName>
        <fullName evidence="1">Sodium/glutamate symporter</fullName>
    </recommendedName>
</protein>
<keyword evidence="1" id="KW-1133">Transmembrane helix</keyword>
<evidence type="ECO:0000313" key="3">
    <source>
        <dbReference type="Proteomes" id="UP000031189"/>
    </source>
</evidence>
<keyword evidence="1" id="KW-0769">Symport</keyword>
<feature type="transmembrane region" description="Helical" evidence="1">
    <location>
        <begin position="276"/>
        <end position="296"/>
    </location>
</feature>
<feature type="transmembrane region" description="Helical" evidence="1">
    <location>
        <begin position="335"/>
        <end position="352"/>
    </location>
</feature>
<feature type="transmembrane region" description="Helical" evidence="1">
    <location>
        <begin position="217"/>
        <end position="239"/>
    </location>
</feature>
<organism evidence="2 3">
    <name type="scientific">Terrisporobacter othiniensis</name>
    <dbReference type="NCBI Taxonomy" id="1577792"/>
    <lineage>
        <taxon>Bacteria</taxon>
        <taxon>Bacillati</taxon>
        <taxon>Bacillota</taxon>
        <taxon>Clostridia</taxon>
        <taxon>Peptostreptococcales</taxon>
        <taxon>Peptostreptococcaceae</taxon>
        <taxon>Terrisporobacter</taxon>
    </lineage>
</organism>
<sequence length="400" mass="43883">MYNLDLNIVSTLILSIVLYLFGNFLTNKIYILNKLCIPSPVVGGLTFSLFVFILEYFKLVNVSMNTLLMPYFMSFFFTIVGLNVSFKLLKKGGKVLIIYWLLCALLGFCQNIITFISSKLLNINPLLALMCGNISMEGGHGYSLAFGRTLESLGVENACNVGFASATLGLIMGGIIGGPIAKILIEKYHLKSSNIHKVNKSSLMKSNTSILDINDTLFFEQILIVLVSMSVGSVLANIINVYFHIVIPSIVGCIFVAVLFRNFNDKTKIMIMNFKLLDFLQNLSLGMFLTMALMSIDFFTLSSLFGPIVFIVICQVIFIIIFATTFAFKLLGKDYDAAVMISGMLGHGLGATPNALANMGSVTNKYGASANAYLVVPLVAAFLLDVFSIPCILFFINILT</sequence>
<dbReference type="GO" id="GO:0015813">
    <property type="term" value="P:L-glutamate transmembrane transport"/>
    <property type="evidence" value="ECO:0007669"/>
    <property type="project" value="InterPro"/>
</dbReference>
<feature type="transmembrane region" description="Helical" evidence="1">
    <location>
        <begin position="6"/>
        <end position="25"/>
    </location>
</feature>
<proteinExistence type="inferred from homology"/>
<evidence type="ECO:0000313" key="2">
    <source>
        <dbReference type="EMBL" id="KHS58254.1"/>
    </source>
</evidence>
<feature type="transmembrane region" description="Helical" evidence="1">
    <location>
        <begin position="161"/>
        <end position="185"/>
    </location>
</feature>
<dbReference type="HAMAP" id="MF_02062">
    <property type="entry name" value="GltS"/>
    <property type="match status" value="1"/>
</dbReference>
<feature type="transmembrane region" description="Helical" evidence="1">
    <location>
        <begin position="372"/>
        <end position="399"/>
    </location>
</feature>
<dbReference type="PANTHER" id="PTHR36178:SF1">
    <property type="entry name" value="SODIUM_GLUTAMATE SYMPORTER"/>
    <property type="match status" value="1"/>
</dbReference>
<keyword evidence="1" id="KW-0472">Membrane</keyword>
<feature type="transmembrane region" description="Helical" evidence="1">
    <location>
        <begin position="96"/>
        <end position="116"/>
    </location>
</feature>
<dbReference type="EMBL" id="JWHR01000043">
    <property type="protein sequence ID" value="KHS58254.1"/>
    <property type="molecule type" value="Genomic_DNA"/>
</dbReference>
<keyword evidence="1" id="KW-0029">Amino-acid transport</keyword>
<comment type="caution">
    <text evidence="2">The sequence shown here is derived from an EMBL/GenBank/DDBJ whole genome shotgun (WGS) entry which is preliminary data.</text>
</comment>
<dbReference type="Proteomes" id="UP000031189">
    <property type="component" value="Unassembled WGS sequence"/>
</dbReference>
<keyword evidence="1" id="KW-0915">Sodium</keyword>
<keyword evidence="1" id="KW-0739">Sodium transport</keyword>
<keyword evidence="1" id="KW-0406">Ion transport</keyword>
<comment type="function">
    <text evidence="1">Catalyzes the sodium-dependent transport of glutamate.</text>
</comment>
<keyword evidence="1" id="KW-1003">Cell membrane</keyword>
<keyword evidence="3" id="KW-1185">Reference proteome</keyword>
<feature type="transmembrane region" description="Helical" evidence="1">
    <location>
        <begin position="308"/>
        <end position="328"/>
    </location>
</feature>
<dbReference type="AlphaFoldDB" id="A0A0B3VZL9"/>
<keyword evidence="1" id="KW-0813">Transport</keyword>
<feature type="transmembrane region" description="Helical" evidence="1">
    <location>
        <begin position="37"/>
        <end position="57"/>
    </location>
</feature>
<dbReference type="InterPro" id="IPR004445">
    <property type="entry name" value="GltS"/>
</dbReference>
<evidence type="ECO:0000256" key="1">
    <source>
        <dbReference type="HAMAP-Rule" id="MF_02062"/>
    </source>
</evidence>
<dbReference type="GO" id="GO:0015501">
    <property type="term" value="F:glutamate:sodium symporter activity"/>
    <property type="evidence" value="ECO:0007669"/>
    <property type="project" value="UniProtKB-UniRule"/>
</dbReference>
<name>A0A0B3VZL9_9FIRM</name>
<dbReference type="GO" id="GO:0005886">
    <property type="term" value="C:plasma membrane"/>
    <property type="evidence" value="ECO:0007669"/>
    <property type="project" value="UniProtKB-SubCell"/>
</dbReference>
<feature type="transmembrane region" description="Helical" evidence="1">
    <location>
        <begin position="245"/>
        <end position="264"/>
    </location>
</feature>
<feature type="transmembrane region" description="Helical" evidence="1">
    <location>
        <begin position="69"/>
        <end position="89"/>
    </location>
</feature>
<comment type="subcellular location">
    <subcellularLocation>
        <location evidence="1">Cell membrane</location>
        <topology evidence="1">Multi-pass membrane protein</topology>
    </subcellularLocation>
</comment>
<dbReference type="Pfam" id="PF03616">
    <property type="entry name" value="Glt_symporter"/>
    <property type="match status" value="1"/>
</dbReference>
<comment type="similarity">
    <text evidence="1">Belongs to the glutamate:Na(+) symporter (ESS) (TC 2.A.27) family.</text>
</comment>
<accession>A0A0B3VZL9</accession>
<dbReference type="OrthoDB" id="4921038at2"/>
<dbReference type="RefSeq" id="WP_039678593.1">
    <property type="nucleotide sequence ID" value="NZ_JAWGXO010000006.1"/>
</dbReference>
<dbReference type="PANTHER" id="PTHR36178">
    <property type="entry name" value="SLR0625 PROTEIN"/>
    <property type="match status" value="1"/>
</dbReference>